<evidence type="ECO:0000313" key="3">
    <source>
        <dbReference type="Proteomes" id="UP000231501"/>
    </source>
</evidence>
<dbReference type="GO" id="GO:0016740">
    <property type="term" value="F:transferase activity"/>
    <property type="evidence" value="ECO:0007669"/>
    <property type="project" value="UniProtKB-KW"/>
</dbReference>
<dbReference type="Proteomes" id="UP000231501">
    <property type="component" value="Unassembled WGS sequence"/>
</dbReference>
<evidence type="ECO:0000259" key="1">
    <source>
        <dbReference type="PROSITE" id="PS50206"/>
    </source>
</evidence>
<dbReference type="EMBL" id="PEOG01000005">
    <property type="protein sequence ID" value="PIM55102.1"/>
    <property type="molecule type" value="Genomic_DNA"/>
</dbReference>
<accession>A0A2G9CFJ5</accession>
<dbReference type="InterPro" id="IPR050229">
    <property type="entry name" value="GlpE_sulfurtransferase"/>
</dbReference>
<sequence>MKFLIENWYLVLAALTSGGLLLWPSLRGKSGGVATAEAVRLVNREKGVLIDVSEPAEYAAGHANGARNVPLSTLTGTELPAKQLPSNKALPVVLMCKTGARAQRAAGILQKQGYANAVAVQGGLAAWREASLPVEKSAA</sequence>
<dbReference type="InterPro" id="IPR036873">
    <property type="entry name" value="Rhodanese-like_dom_sf"/>
</dbReference>
<dbReference type="SMART" id="SM00450">
    <property type="entry name" value="RHOD"/>
    <property type="match status" value="1"/>
</dbReference>
<dbReference type="SUPFAM" id="SSF52821">
    <property type="entry name" value="Rhodanese/Cell cycle control phosphatase"/>
    <property type="match status" value="1"/>
</dbReference>
<gene>
    <name evidence="2" type="ORF">CS062_00785</name>
</gene>
<dbReference type="PROSITE" id="PS50206">
    <property type="entry name" value="RHODANESE_3"/>
    <property type="match status" value="1"/>
</dbReference>
<dbReference type="RefSeq" id="WP_099859577.1">
    <property type="nucleotide sequence ID" value="NZ_PEOG01000005.1"/>
</dbReference>
<comment type="caution">
    <text evidence="2">The sequence shown here is derived from an EMBL/GenBank/DDBJ whole genome shotgun (WGS) entry which is preliminary data.</text>
</comment>
<dbReference type="PANTHER" id="PTHR43031:SF18">
    <property type="entry name" value="RHODANESE-RELATED SULFURTRANSFERASES"/>
    <property type="match status" value="1"/>
</dbReference>
<evidence type="ECO:0000313" key="2">
    <source>
        <dbReference type="EMBL" id="PIM55102.1"/>
    </source>
</evidence>
<protein>
    <submittedName>
        <fullName evidence="2">Sulfurtransferase</fullName>
    </submittedName>
</protein>
<feature type="domain" description="Rhodanese" evidence="1">
    <location>
        <begin position="43"/>
        <end position="136"/>
    </location>
</feature>
<dbReference type="Gene3D" id="3.40.250.10">
    <property type="entry name" value="Rhodanese-like domain"/>
    <property type="match status" value="1"/>
</dbReference>
<dbReference type="Pfam" id="PF00581">
    <property type="entry name" value="Rhodanese"/>
    <property type="match status" value="1"/>
</dbReference>
<dbReference type="AlphaFoldDB" id="A0A2G9CFJ5"/>
<dbReference type="OrthoDB" id="1445766at2"/>
<keyword evidence="2" id="KW-0808">Transferase</keyword>
<keyword evidence="3" id="KW-1185">Reference proteome</keyword>
<dbReference type="CDD" id="cd00158">
    <property type="entry name" value="RHOD"/>
    <property type="match status" value="1"/>
</dbReference>
<dbReference type="PANTHER" id="PTHR43031">
    <property type="entry name" value="FAD-DEPENDENT OXIDOREDUCTASE"/>
    <property type="match status" value="1"/>
</dbReference>
<dbReference type="InterPro" id="IPR001763">
    <property type="entry name" value="Rhodanese-like_dom"/>
</dbReference>
<proteinExistence type="predicted"/>
<organism evidence="2 3">
    <name type="scientific">Roseateles chitinivorans</name>
    <dbReference type="NCBI Taxonomy" id="2917965"/>
    <lineage>
        <taxon>Bacteria</taxon>
        <taxon>Pseudomonadati</taxon>
        <taxon>Pseudomonadota</taxon>
        <taxon>Betaproteobacteria</taxon>
        <taxon>Burkholderiales</taxon>
        <taxon>Sphaerotilaceae</taxon>
        <taxon>Roseateles</taxon>
    </lineage>
</organism>
<name>A0A2G9CFJ5_9BURK</name>
<reference evidence="2 3" key="1">
    <citation type="submission" date="2017-11" db="EMBL/GenBank/DDBJ databases">
        <title>Draft genome sequence of Mitsuaria sp. HWN-4.</title>
        <authorList>
            <person name="Gundlapally S.R."/>
        </authorList>
    </citation>
    <scope>NUCLEOTIDE SEQUENCE [LARGE SCALE GENOMIC DNA]</scope>
    <source>
        <strain evidence="2 3">HWN-4</strain>
    </source>
</reference>